<accession>A0A9W6KZ23</accession>
<name>A0A9W6KZ23_9PSEU</name>
<feature type="domain" description="Amine oxidase" evidence="7">
    <location>
        <begin position="18"/>
        <end position="500"/>
    </location>
</feature>
<dbReference type="InterPro" id="IPR002937">
    <property type="entry name" value="Amino_oxidase"/>
</dbReference>
<comment type="pathway">
    <text evidence="1 5">Carotenoid biosynthesis.</text>
</comment>
<feature type="transmembrane region" description="Helical" evidence="6">
    <location>
        <begin position="12"/>
        <end position="30"/>
    </location>
</feature>
<dbReference type="GO" id="GO:0016117">
    <property type="term" value="P:carotenoid biosynthetic process"/>
    <property type="evidence" value="ECO:0007669"/>
    <property type="project" value="UniProtKB-KW"/>
</dbReference>
<keyword evidence="3 5" id="KW-0125">Carotenoid biosynthesis</keyword>
<evidence type="ECO:0000256" key="5">
    <source>
        <dbReference type="RuleBase" id="RU362075"/>
    </source>
</evidence>
<dbReference type="AlphaFoldDB" id="A0A9W6KZ23"/>
<dbReference type="InterPro" id="IPR014105">
    <property type="entry name" value="Carotenoid/retinoid_OxRdtase"/>
</dbReference>
<protein>
    <submittedName>
        <fullName evidence="8">Phytoene dehydrogenase</fullName>
    </submittedName>
</protein>
<dbReference type="InterPro" id="IPR008150">
    <property type="entry name" value="Phytoene_DH_bac_CS"/>
</dbReference>
<evidence type="ECO:0000256" key="6">
    <source>
        <dbReference type="SAM" id="Phobius"/>
    </source>
</evidence>
<keyword evidence="6" id="KW-1133">Transmembrane helix</keyword>
<keyword evidence="4 5" id="KW-0560">Oxidoreductase</keyword>
<dbReference type="PANTHER" id="PTHR43734:SF1">
    <property type="entry name" value="PHYTOENE DESATURASE"/>
    <property type="match status" value="1"/>
</dbReference>
<evidence type="ECO:0000313" key="9">
    <source>
        <dbReference type="Proteomes" id="UP001143463"/>
    </source>
</evidence>
<dbReference type="NCBIfam" id="TIGR02734">
    <property type="entry name" value="crtI_fam"/>
    <property type="match status" value="1"/>
</dbReference>
<evidence type="ECO:0000256" key="3">
    <source>
        <dbReference type="ARBA" id="ARBA00022746"/>
    </source>
</evidence>
<reference evidence="8" key="2">
    <citation type="submission" date="2023-01" db="EMBL/GenBank/DDBJ databases">
        <authorList>
            <person name="Sun Q."/>
            <person name="Evtushenko L."/>
        </authorList>
    </citation>
    <scope>NUCLEOTIDE SEQUENCE</scope>
    <source>
        <strain evidence="8">VKM Ac-1069</strain>
    </source>
</reference>
<reference evidence="8" key="1">
    <citation type="journal article" date="2014" name="Int. J. Syst. Evol. Microbiol.">
        <title>Complete genome sequence of Corynebacterium casei LMG S-19264T (=DSM 44701T), isolated from a smear-ripened cheese.</title>
        <authorList>
            <consortium name="US DOE Joint Genome Institute (JGI-PGF)"/>
            <person name="Walter F."/>
            <person name="Albersmeier A."/>
            <person name="Kalinowski J."/>
            <person name="Ruckert C."/>
        </authorList>
    </citation>
    <scope>NUCLEOTIDE SEQUENCE</scope>
    <source>
        <strain evidence="8">VKM Ac-1069</strain>
    </source>
</reference>
<dbReference type="Proteomes" id="UP001143463">
    <property type="component" value="Unassembled WGS sequence"/>
</dbReference>
<keyword evidence="9" id="KW-1185">Reference proteome</keyword>
<dbReference type="Gene3D" id="3.50.50.60">
    <property type="entry name" value="FAD/NAD(P)-binding domain"/>
    <property type="match status" value="2"/>
</dbReference>
<keyword evidence="6" id="KW-0472">Membrane</keyword>
<sequence>MRRLEGPTDHVVVVGAGLAGLCAALHLLGAGRRVTFVERDDHPGGRAGRLDLEGPSGTYRVDTGPTVLTMPELLDEALGAVGDSLAARLDLVRLDPAYRTTFADGTTIDVHTDAEAMEAEVRATCGPGSADGYRRLRAWLTDLYRTEMDSFIGANFDSPLSLLGPDLVRLAALGGFGRLGPRIARYLPDERLRRIFSFQALYAGVAPDRALGAYGVIAYMDTIAGVYFPRGGMRRVGDALAAAAVDAGAELLTGREVTGLERRDGRVTAVRHTAADRTDGAAPERLACDAVVLTPDLPVAHRLLGGGPRRPVPVRWAPSAVVAHLGVATPRHELAHHTISFGAAWERTFAEIIDEGRLMSDPSLLVTRPTATDPALAPAGRDLLFVLAPCPNLERAGLDWDRVGPAYRDELLGVLEKRGITGLTGDVEVSALVTPADWARQGLAAGTPFSAAHTFAQTGPFRSRNLPRRFGNVVLAGCGTTPGVGIPPVVLSGKLAAARVTGA</sequence>
<dbReference type="PROSITE" id="PS00982">
    <property type="entry name" value="PHYTOENE_DH"/>
    <property type="match status" value="1"/>
</dbReference>
<evidence type="ECO:0000256" key="1">
    <source>
        <dbReference type="ARBA" id="ARBA00004829"/>
    </source>
</evidence>
<evidence type="ECO:0000256" key="2">
    <source>
        <dbReference type="ARBA" id="ARBA00006046"/>
    </source>
</evidence>
<comment type="caution">
    <text evidence="8">The sequence shown here is derived from an EMBL/GenBank/DDBJ whole genome shotgun (WGS) entry which is preliminary data.</text>
</comment>
<dbReference type="RefSeq" id="WP_037041294.1">
    <property type="nucleotide sequence ID" value="NZ_BAAAUZ010000057.1"/>
</dbReference>
<keyword evidence="6" id="KW-0812">Transmembrane</keyword>
<dbReference type="SUPFAM" id="SSF51905">
    <property type="entry name" value="FAD/NAD(P)-binding domain"/>
    <property type="match status" value="1"/>
</dbReference>
<organism evidence="8 9">
    <name type="scientific">Pseudonocardia halophobica</name>
    <dbReference type="NCBI Taxonomy" id="29401"/>
    <lineage>
        <taxon>Bacteria</taxon>
        <taxon>Bacillati</taxon>
        <taxon>Actinomycetota</taxon>
        <taxon>Actinomycetes</taxon>
        <taxon>Pseudonocardiales</taxon>
        <taxon>Pseudonocardiaceae</taxon>
        <taxon>Pseudonocardia</taxon>
    </lineage>
</organism>
<dbReference type="InterPro" id="IPR036188">
    <property type="entry name" value="FAD/NAD-bd_sf"/>
</dbReference>
<dbReference type="GO" id="GO:0016627">
    <property type="term" value="F:oxidoreductase activity, acting on the CH-CH group of donors"/>
    <property type="evidence" value="ECO:0007669"/>
    <property type="project" value="UniProtKB-ARBA"/>
</dbReference>
<evidence type="ECO:0000313" key="8">
    <source>
        <dbReference type="EMBL" id="GLL10772.1"/>
    </source>
</evidence>
<proteinExistence type="inferred from homology"/>
<dbReference type="Pfam" id="PF01593">
    <property type="entry name" value="Amino_oxidase"/>
    <property type="match status" value="1"/>
</dbReference>
<dbReference type="EMBL" id="BSFQ01000005">
    <property type="protein sequence ID" value="GLL10772.1"/>
    <property type="molecule type" value="Genomic_DNA"/>
</dbReference>
<gene>
    <name evidence="8" type="primary">crtI</name>
    <name evidence="8" type="ORF">GCM10017577_19120</name>
</gene>
<evidence type="ECO:0000256" key="4">
    <source>
        <dbReference type="ARBA" id="ARBA00023002"/>
    </source>
</evidence>
<dbReference type="PANTHER" id="PTHR43734">
    <property type="entry name" value="PHYTOENE DESATURASE"/>
    <property type="match status" value="1"/>
</dbReference>
<comment type="similarity">
    <text evidence="2 5">Belongs to the carotenoid/retinoid oxidoreductase family.</text>
</comment>
<evidence type="ECO:0000259" key="7">
    <source>
        <dbReference type="Pfam" id="PF01593"/>
    </source>
</evidence>